<dbReference type="AlphaFoldDB" id="A0A5J9SEV1"/>
<gene>
    <name evidence="1" type="ORF">EJB05_57447</name>
</gene>
<name>A0A5J9SEV1_9POAL</name>
<evidence type="ECO:0000313" key="1">
    <source>
        <dbReference type="EMBL" id="TVT97306.1"/>
    </source>
</evidence>
<sequence length="228" mass="24629">MNPDLVPAIASPNTLRSIDDDLLPKVPAVVVVDRREILCEALGKLNRPSPHEQIDDLGHGNFLCTLMLELPPHKSCTQVSTKRFSGFSTLSAADSVNKASDDALTYLESNGLITINDFNSSAKRKLLCAKTFADLFEDKINVLQSNSERYKVLCEDVHAQIYDACAGASDCLSVRLNSTRSQIPDANRFAITYVGPVPPETALQKTGAMLASASGQLHDVLLAISKGT</sequence>
<dbReference type="Proteomes" id="UP000324897">
    <property type="component" value="Unassembled WGS sequence"/>
</dbReference>
<keyword evidence="2" id="KW-1185">Reference proteome</keyword>
<comment type="caution">
    <text evidence="1">The sequence shown here is derived from an EMBL/GenBank/DDBJ whole genome shotgun (WGS) entry which is preliminary data.</text>
</comment>
<reference evidence="1 2" key="1">
    <citation type="journal article" date="2019" name="Sci. Rep.">
        <title>A high-quality genome of Eragrostis curvula grass provides insights into Poaceae evolution and supports new strategies to enhance forage quality.</title>
        <authorList>
            <person name="Carballo J."/>
            <person name="Santos B.A.C.M."/>
            <person name="Zappacosta D."/>
            <person name="Garbus I."/>
            <person name="Selva J.P."/>
            <person name="Gallo C.A."/>
            <person name="Diaz A."/>
            <person name="Albertini E."/>
            <person name="Caccamo M."/>
            <person name="Echenique V."/>
        </authorList>
    </citation>
    <scope>NUCLEOTIDE SEQUENCE [LARGE SCALE GENOMIC DNA]</scope>
    <source>
        <strain evidence="2">cv. Victoria</strain>
        <tissue evidence="1">Leaf</tissue>
    </source>
</reference>
<dbReference type="EMBL" id="RWGY01001034">
    <property type="protein sequence ID" value="TVT97306.1"/>
    <property type="molecule type" value="Genomic_DNA"/>
</dbReference>
<evidence type="ECO:0000313" key="2">
    <source>
        <dbReference type="Proteomes" id="UP000324897"/>
    </source>
</evidence>
<proteinExistence type="predicted"/>
<dbReference type="Gramene" id="TVT97306">
    <property type="protein sequence ID" value="TVT97306"/>
    <property type="gene ID" value="EJB05_57447"/>
</dbReference>
<accession>A0A5J9SEV1</accession>
<protein>
    <submittedName>
        <fullName evidence="1">Uncharacterized protein</fullName>
    </submittedName>
</protein>
<organism evidence="1 2">
    <name type="scientific">Eragrostis curvula</name>
    <name type="common">weeping love grass</name>
    <dbReference type="NCBI Taxonomy" id="38414"/>
    <lineage>
        <taxon>Eukaryota</taxon>
        <taxon>Viridiplantae</taxon>
        <taxon>Streptophyta</taxon>
        <taxon>Embryophyta</taxon>
        <taxon>Tracheophyta</taxon>
        <taxon>Spermatophyta</taxon>
        <taxon>Magnoliopsida</taxon>
        <taxon>Liliopsida</taxon>
        <taxon>Poales</taxon>
        <taxon>Poaceae</taxon>
        <taxon>PACMAD clade</taxon>
        <taxon>Chloridoideae</taxon>
        <taxon>Eragrostideae</taxon>
        <taxon>Eragrostidinae</taxon>
        <taxon>Eragrostis</taxon>
    </lineage>
</organism>